<reference evidence="1 2" key="1">
    <citation type="journal article" date="2016" name="Nat. Commun.">
        <title>Thousands of microbial genomes shed light on interconnected biogeochemical processes in an aquifer system.</title>
        <authorList>
            <person name="Anantharaman K."/>
            <person name="Brown C.T."/>
            <person name="Hug L.A."/>
            <person name="Sharon I."/>
            <person name="Castelle C.J."/>
            <person name="Probst A.J."/>
            <person name="Thomas B.C."/>
            <person name="Singh A."/>
            <person name="Wilkins M.J."/>
            <person name="Karaoz U."/>
            <person name="Brodie E.L."/>
            <person name="Williams K.H."/>
            <person name="Hubbard S.S."/>
            <person name="Banfield J.F."/>
        </authorList>
    </citation>
    <scope>NUCLEOTIDE SEQUENCE [LARGE SCALE GENOMIC DNA]</scope>
</reference>
<sequence>MQELGIDQPVHVINVLDDEDARGKRSLGSPTIRINGLDVDPLARESTDFAMKCRIYRVGDGIQGYPSKDMVVAALKDAGELV</sequence>
<dbReference type="Proteomes" id="UP000178086">
    <property type="component" value="Unassembled WGS sequence"/>
</dbReference>
<evidence type="ECO:0000313" key="2">
    <source>
        <dbReference type="Proteomes" id="UP000178086"/>
    </source>
</evidence>
<comment type="caution">
    <text evidence="1">The sequence shown here is derived from an EMBL/GenBank/DDBJ whole genome shotgun (WGS) entry which is preliminary data.</text>
</comment>
<organism evidence="1 2">
    <name type="scientific">Candidatus Aquicultor primus</name>
    <dbReference type="NCBI Taxonomy" id="1797195"/>
    <lineage>
        <taxon>Bacteria</taxon>
        <taxon>Bacillati</taxon>
        <taxon>Actinomycetota</taxon>
        <taxon>Candidatus Aquicultoria</taxon>
        <taxon>Candidatus Aquicultorales</taxon>
        <taxon>Candidatus Aquicultoraceae</taxon>
        <taxon>Candidatus Aquicultor</taxon>
    </lineage>
</organism>
<accession>A0A1F2UP65</accession>
<gene>
    <name evidence="1" type="ORF">A2074_05450</name>
</gene>
<protein>
    <recommendedName>
        <fullName evidence="3">DUF2703 domain-containing protein</fullName>
    </recommendedName>
</protein>
<proteinExistence type="predicted"/>
<name>A0A1F2UP65_9ACTN</name>
<evidence type="ECO:0000313" key="1">
    <source>
        <dbReference type="EMBL" id="OFW32835.1"/>
    </source>
</evidence>
<dbReference type="EMBL" id="MELI01000084">
    <property type="protein sequence ID" value="OFW32835.1"/>
    <property type="molecule type" value="Genomic_DNA"/>
</dbReference>
<dbReference type="AlphaFoldDB" id="A0A1F2UP65"/>
<evidence type="ECO:0008006" key="3">
    <source>
        <dbReference type="Google" id="ProtNLM"/>
    </source>
</evidence>